<reference evidence="2" key="1">
    <citation type="submission" date="2017-09" db="EMBL/GenBank/DDBJ databases">
        <title>Depth-based differentiation of microbial function through sediment-hosted aquifers and enrichment of novel symbionts in the deep terrestrial subsurface.</title>
        <authorList>
            <person name="Probst A.J."/>
            <person name="Ladd B."/>
            <person name="Jarett J.K."/>
            <person name="Geller-Mcgrath D.E."/>
            <person name="Sieber C.M.K."/>
            <person name="Emerson J.B."/>
            <person name="Anantharaman K."/>
            <person name="Thomas B.C."/>
            <person name="Malmstrom R."/>
            <person name="Stieglmeier M."/>
            <person name="Klingl A."/>
            <person name="Woyke T."/>
            <person name="Ryan C.M."/>
            <person name="Banfield J.F."/>
        </authorList>
    </citation>
    <scope>NUCLEOTIDE SEQUENCE [LARGE SCALE GENOMIC DNA]</scope>
</reference>
<protein>
    <submittedName>
        <fullName evidence="1">Uncharacterized protein</fullName>
    </submittedName>
</protein>
<gene>
    <name evidence="1" type="ORF">COT77_03240</name>
</gene>
<dbReference type="Proteomes" id="UP000228596">
    <property type="component" value="Unassembled WGS sequence"/>
</dbReference>
<comment type="caution">
    <text evidence="1">The sequence shown here is derived from an EMBL/GenBank/DDBJ whole genome shotgun (WGS) entry which is preliminary data.</text>
</comment>
<sequence length="211" mass="22801">MTGKQKRDIRDLLRDALDEMGLSNPEAQKVLGNGGQLKAGVKDLLTKLSGSDLLEAIGTVSTPVIPTFSAKDYFKVDTSGAVKIGYVWEGFSNAFLAGDGKVEADIAEATLRVHKLVKSSVDSPIIAELGGEEVAETSLAQMYELMKAQGQGQQGILLTNGYANIFYIRDAKGVLWAASCYWGSGYDYWRVCAFPVTSPIAWRAGFQVFSC</sequence>
<dbReference type="AlphaFoldDB" id="A0A2M6WWC6"/>
<name>A0A2M6WWC6_9BACT</name>
<organism evidence="1 2">
    <name type="scientific">Candidatus Berkelbacteria bacterium CG10_big_fil_rev_8_21_14_0_10_41_12</name>
    <dbReference type="NCBI Taxonomy" id="1974513"/>
    <lineage>
        <taxon>Bacteria</taxon>
        <taxon>Candidatus Berkelbacteria</taxon>
    </lineage>
</organism>
<dbReference type="EMBL" id="PEZV01000036">
    <property type="protein sequence ID" value="PIT97103.1"/>
    <property type="molecule type" value="Genomic_DNA"/>
</dbReference>
<evidence type="ECO:0000313" key="1">
    <source>
        <dbReference type="EMBL" id="PIT97103.1"/>
    </source>
</evidence>
<proteinExistence type="predicted"/>
<evidence type="ECO:0000313" key="2">
    <source>
        <dbReference type="Proteomes" id="UP000228596"/>
    </source>
</evidence>
<accession>A0A2M6WWC6</accession>